<evidence type="ECO:0000313" key="1">
    <source>
        <dbReference type="EMBL" id="KKM79599.1"/>
    </source>
</evidence>
<proteinExistence type="predicted"/>
<accession>A0A0F9KBP1</accession>
<sequence length="185" mass="20200">MDGKLDGFIDLATLTEAQTVYLAKMFLTDTVDAGGLNLLTKLDELDGVADGKLDLDLLKTFDIFYDSVAGKGRLEISIDKLILAITELTDIHTDTTSMVAFGSESWSGAAPFQSWGLVASINDRRNMLRLDHTTSAVVYYSRDGSTNHGTLPAPGQVIFYDSPGVWVWRQSGSTGAYDAYEEWAT</sequence>
<dbReference type="AlphaFoldDB" id="A0A0F9KBP1"/>
<organism evidence="1">
    <name type="scientific">marine sediment metagenome</name>
    <dbReference type="NCBI Taxonomy" id="412755"/>
    <lineage>
        <taxon>unclassified sequences</taxon>
        <taxon>metagenomes</taxon>
        <taxon>ecological metagenomes</taxon>
    </lineage>
</organism>
<name>A0A0F9KBP1_9ZZZZ</name>
<reference evidence="1" key="1">
    <citation type="journal article" date="2015" name="Nature">
        <title>Complex archaea that bridge the gap between prokaryotes and eukaryotes.</title>
        <authorList>
            <person name="Spang A."/>
            <person name="Saw J.H."/>
            <person name="Jorgensen S.L."/>
            <person name="Zaremba-Niedzwiedzka K."/>
            <person name="Martijn J."/>
            <person name="Lind A.E."/>
            <person name="van Eijk R."/>
            <person name="Schleper C."/>
            <person name="Guy L."/>
            <person name="Ettema T.J."/>
        </authorList>
    </citation>
    <scope>NUCLEOTIDE SEQUENCE</scope>
</reference>
<comment type="caution">
    <text evidence="1">The sequence shown here is derived from an EMBL/GenBank/DDBJ whole genome shotgun (WGS) entry which is preliminary data.</text>
</comment>
<gene>
    <name evidence="1" type="ORF">LCGC14_1348330</name>
</gene>
<dbReference type="EMBL" id="LAZR01008311">
    <property type="protein sequence ID" value="KKM79599.1"/>
    <property type="molecule type" value="Genomic_DNA"/>
</dbReference>
<protein>
    <submittedName>
        <fullName evidence="1">Uncharacterized protein</fullName>
    </submittedName>
</protein>